<gene>
    <name evidence="2" type="ORF">NPIL_619881</name>
</gene>
<evidence type="ECO:0000256" key="1">
    <source>
        <dbReference type="SAM" id="MobiDB-lite"/>
    </source>
</evidence>
<proteinExistence type="predicted"/>
<dbReference type="OrthoDB" id="10590900at2759"/>
<dbReference type="EMBL" id="BMAW01022554">
    <property type="protein sequence ID" value="GFT78274.1"/>
    <property type="molecule type" value="Genomic_DNA"/>
</dbReference>
<protein>
    <submittedName>
        <fullName evidence="2">Uncharacterized protein</fullName>
    </submittedName>
</protein>
<organism evidence="2 3">
    <name type="scientific">Nephila pilipes</name>
    <name type="common">Giant wood spider</name>
    <name type="synonym">Nephila maculata</name>
    <dbReference type="NCBI Taxonomy" id="299642"/>
    <lineage>
        <taxon>Eukaryota</taxon>
        <taxon>Metazoa</taxon>
        <taxon>Ecdysozoa</taxon>
        <taxon>Arthropoda</taxon>
        <taxon>Chelicerata</taxon>
        <taxon>Arachnida</taxon>
        <taxon>Araneae</taxon>
        <taxon>Araneomorphae</taxon>
        <taxon>Entelegynae</taxon>
        <taxon>Araneoidea</taxon>
        <taxon>Nephilidae</taxon>
        <taxon>Nephila</taxon>
    </lineage>
</organism>
<dbReference type="AlphaFoldDB" id="A0A8X6PM10"/>
<reference evidence="2" key="1">
    <citation type="submission" date="2020-08" db="EMBL/GenBank/DDBJ databases">
        <title>Multicomponent nature underlies the extraordinary mechanical properties of spider dragline silk.</title>
        <authorList>
            <person name="Kono N."/>
            <person name="Nakamura H."/>
            <person name="Mori M."/>
            <person name="Yoshida Y."/>
            <person name="Ohtoshi R."/>
            <person name="Malay A.D."/>
            <person name="Moran D.A.P."/>
            <person name="Tomita M."/>
            <person name="Numata K."/>
            <person name="Arakawa K."/>
        </authorList>
    </citation>
    <scope>NUCLEOTIDE SEQUENCE</scope>
</reference>
<feature type="region of interest" description="Disordered" evidence="1">
    <location>
        <begin position="83"/>
        <end position="106"/>
    </location>
</feature>
<evidence type="ECO:0000313" key="2">
    <source>
        <dbReference type="EMBL" id="GFT78274.1"/>
    </source>
</evidence>
<comment type="caution">
    <text evidence="2">The sequence shown here is derived from an EMBL/GenBank/DDBJ whole genome shotgun (WGS) entry which is preliminary data.</text>
</comment>
<dbReference type="Proteomes" id="UP000887013">
    <property type="component" value="Unassembled WGS sequence"/>
</dbReference>
<evidence type="ECO:0000313" key="3">
    <source>
        <dbReference type="Proteomes" id="UP000887013"/>
    </source>
</evidence>
<keyword evidence="3" id="KW-1185">Reference proteome</keyword>
<name>A0A8X6PM10_NEPPI</name>
<accession>A0A8X6PM10</accession>
<sequence>MAPIPALLLAHRAQSGDRVWWLTARLHPVLHLAMLKEKETRSVSCAVDEGGLLEPLQEQASTAISAFKELARSVGKGTIVHVNRDERSEPPDEVESVGTTSKPGARGAKIRRGYLFHFYLQSATKPRRRSRNHKSHGEYIDYVDHIRGNIEENRSIVRAGFSTMQVMGQRQWVLLQSICKTKPKDTDKTAKLIDIPIRRHVKIRADATFDLKWKKYLMKEEEQEC</sequence>